<comment type="caution">
    <text evidence="1">The sequence shown here is derived from an EMBL/GenBank/DDBJ whole genome shotgun (WGS) entry which is preliminary data.</text>
</comment>
<dbReference type="RefSeq" id="WP_070944959.1">
    <property type="nucleotide sequence ID" value="NZ_MLHV01000009.1"/>
</dbReference>
<keyword evidence="2" id="KW-1185">Reference proteome</keyword>
<dbReference type="SUPFAM" id="SSF52540">
    <property type="entry name" value="P-loop containing nucleoside triphosphate hydrolases"/>
    <property type="match status" value="1"/>
</dbReference>
<sequence>MGTSAWPAPAPTAESETTSAAAEIHETHTGIVALVGDRAYKVKKPVVTDFLDFSSVERREQVCDREVRLNQRLAPDSYLGVAHLSDPQGGPPEPVIVMRRYPDARRLSSIVVNREPVLEQLSAIAQAVSRFHADAQRSEDIDTAARVPAVAGRWHDNLRELHRHAGTVVSTESLSEIGRLVDQFIEGRTALFADRIANRRIVDGHGDLLSGDIFCMPEGPAILDCLEFDDHLRHLDCIDDAACLAMDLEFLGREDLADYFIAEYRRLSGDTAQAALVDFYVAYRAGVRAKTDCIRVEQGNQSAEADARRHLDIALEHLRRGAVRLVVIGGGPGTGKTTLAHALAEQLSARVISTDDVRRELQEQGLVTGDAGTLNEGLYSSENVAAVYDAVLCNAATALAGGRSVILDGTWRDPALRRRARELAAEHHCPTTELACTVPLDEAKDRITQRRGTNSDATPQIAEGLAAGGADWSDAHLINTRRPLADSVAEAQRICCSTI</sequence>
<dbReference type="PANTHER" id="PTHR43883:SF1">
    <property type="entry name" value="GLUCONOKINASE"/>
    <property type="match status" value="1"/>
</dbReference>
<accession>A0A1S1K5K9</accession>
<dbReference type="Gene3D" id="3.40.50.300">
    <property type="entry name" value="P-loop containing nucleotide triphosphate hydrolases"/>
    <property type="match status" value="1"/>
</dbReference>
<dbReference type="InterPro" id="IPR052732">
    <property type="entry name" value="Cell-binding_unc_protein"/>
</dbReference>
<dbReference type="EMBL" id="MLHV01000009">
    <property type="protein sequence ID" value="OHU00755.1"/>
    <property type="molecule type" value="Genomic_DNA"/>
</dbReference>
<evidence type="ECO:0000313" key="2">
    <source>
        <dbReference type="Proteomes" id="UP000179636"/>
    </source>
</evidence>
<proteinExistence type="predicted"/>
<gene>
    <name evidence="1" type="ORF">BKG61_12040</name>
</gene>
<dbReference type="STRING" id="1908205.BKG60_06755"/>
<dbReference type="Pfam" id="PF13671">
    <property type="entry name" value="AAA_33"/>
    <property type="match status" value="1"/>
</dbReference>
<dbReference type="Proteomes" id="UP000179636">
    <property type="component" value="Unassembled WGS sequence"/>
</dbReference>
<dbReference type="InterPro" id="IPR011009">
    <property type="entry name" value="Kinase-like_dom_sf"/>
</dbReference>
<dbReference type="InterPro" id="IPR027417">
    <property type="entry name" value="P-loop_NTPase"/>
</dbReference>
<dbReference type="SUPFAM" id="SSF56112">
    <property type="entry name" value="Protein kinase-like (PK-like)"/>
    <property type="match status" value="1"/>
</dbReference>
<organism evidence="1 2">
    <name type="scientific">Mycobacterium syngnathidarum</name>
    <dbReference type="NCBI Taxonomy" id="1908205"/>
    <lineage>
        <taxon>Bacteria</taxon>
        <taxon>Bacillati</taxon>
        <taxon>Actinomycetota</taxon>
        <taxon>Actinomycetes</taxon>
        <taxon>Mycobacteriales</taxon>
        <taxon>Mycobacteriaceae</taxon>
        <taxon>Mycobacterium</taxon>
    </lineage>
</organism>
<name>A0A1S1K5K9_9MYCO</name>
<reference evidence="1 2" key="1">
    <citation type="submission" date="2016-10" db="EMBL/GenBank/DDBJ databases">
        <title>Evaluation of Human, Animal and Environmental Mycobacterium chelonae Isolates by Core Genome Phylogenomic Analysis, Targeted Gene Comparison, and Anti-microbial Susceptibility Patterns: A Tale of Mistaken Identities.</title>
        <authorList>
            <person name="Fogelson S.B."/>
            <person name="Camus A.C."/>
            <person name="Lorenz W."/>
            <person name="Vasireddy R."/>
            <person name="Vasireddy S."/>
            <person name="Smith T."/>
            <person name="Brown-Elliott B.A."/>
            <person name="Wallace R.J.Jr."/>
            <person name="Hasan N.A."/>
            <person name="Reischl U."/>
            <person name="Sanchez S."/>
        </authorList>
    </citation>
    <scope>NUCLEOTIDE SEQUENCE [LARGE SCALE GENOMIC DNA]</scope>
    <source>
        <strain evidence="1 2">24999</strain>
    </source>
</reference>
<dbReference type="PANTHER" id="PTHR43883">
    <property type="entry name" value="SLR0207 PROTEIN"/>
    <property type="match status" value="1"/>
</dbReference>
<dbReference type="AlphaFoldDB" id="A0A1S1K5K9"/>
<dbReference type="OrthoDB" id="9810277at2"/>
<evidence type="ECO:0008006" key="3">
    <source>
        <dbReference type="Google" id="ProtNLM"/>
    </source>
</evidence>
<protein>
    <recommendedName>
        <fullName evidence="3">AAA family ATPase</fullName>
    </recommendedName>
</protein>
<evidence type="ECO:0000313" key="1">
    <source>
        <dbReference type="EMBL" id="OHU00755.1"/>
    </source>
</evidence>